<protein>
    <submittedName>
        <fullName evidence="1">Uncharacterized protein</fullName>
    </submittedName>
</protein>
<keyword evidence="2" id="KW-1185">Reference proteome</keyword>
<evidence type="ECO:0000313" key="2">
    <source>
        <dbReference type="Proteomes" id="UP000265515"/>
    </source>
</evidence>
<name>A0A388JL48_CHABU</name>
<feature type="non-terminal residue" evidence="1">
    <location>
        <position position="1"/>
    </location>
</feature>
<accession>A0A388JL48</accession>
<gene>
    <name evidence="1" type="ORF">CBR_g81161</name>
</gene>
<dbReference type="Gramene" id="GBG47560">
    <property type="protein sequence ID" value="GBG47560"/>
    <property type="gene ID" value="CBR_g81161"/>
</dbReference>
<comment type="caution">
    <text evidence="1">The sequence shown here is derived from an EMBL/GenBank/DDBJ whole genome shotgun (WGS) entry which is preliminary data.</text>
</comment>
<dbReference type="Proteomes" id="UP000265515">
    <property type="component" value="Unassembled WGS sequence"/>
</dbReference>
<organism evidence="1 2">
    <name type="scientific">Chara braunii</name>
    <name type="common">Braun's stonewort</name>
    <dbReference type="NCBI Taxonomy" id="69332"/>
    <lineage>
        <taxon>Eukaryota</taxon>
        <taxon>Viridiplantae</taxon>
        <taxon>Streptophyta</taxon>
        <taxon>Charophyceae</taxon>
        <taxon>Charales</taxon>
        <taxon>Characeae</taxon>
        <taxon>Chara</taxon>
    </lineage>
</organism>
<dbReference type="AlphaFoldDB" id="A0A388JL48"/>
<dbReference type="EMBL" id="BFEA01004638">
    <property type="protein sequence ID" value="GBG47560.1"/>
    <property type="molecule type" value="Genomic_DNA"/>
</dbReference>
<proteinExistence type="predicted"/>
<sequence length="116" mass="13242">MAAAAMAGDGGLDKALLWMNSSLAKVLTRESVNESMPPDLRTLLFQGENLSSFLRDYHNFSITKKWDEKAMLTMFPLFVCEELGDEVYDFMLRLRTWSEQESSLSSRFPEHEIGGR</sequence>
<reference evidence="1 2" key="1">
    <citation type="journal article" date="2018" name="Cell">
        <title>The Chara Genome: Secondary Complexity and Implications for Plant Terrestrialization.</title>
        <authorList>
            <person name="Nishiyama T."/>
            <person name="Sakayama H."/>
            <person name="Vries J.D."/>
            <person name="Buschmann H."/>
            <person name="Saint-Marcoux D."/>
            <person name="Ullrich K.K."/>
            <person name="Haas F.B."/>
            <person name="Vanderstraeten L."/>
            <person name="Becker D."/>
            <person name="Lang D."/>
            <person name="Vosolsobe S."/>
            <person name="Rombauts S."/>
            <person name="Wilhelmsson P.K.I."/>
            <person name="Janitza P."/>
            <person name="Kern R."/>
            <person name="Heyl A."/>
            <person name="Rumpler F."/>
            <person name="Villalobos L.I.A.C."/>
            <person name="Clay J.M."/>
            <person name="Skokan R."/>
            <person name="Toyoda A."/>
            <person name="Suzuki Y."/>
            <person name="Kagoshima H."/>
            <person name="Schijlen E."/>
            <person name="Tajeshwar N."/>
            <person name="Catarino B."/>
            <person name="Hetherington A.J."/>
            <person name="Saltykova A."/>
            <person name="Bonnot C."/>
            <person name="Breuninger H."/>
            <person name="Symeonidi A."/>
            <person name="Radhakrishnan G.V."/>
            <person name="Van Nieuwerburgh F."/>
            <person name="Deforce D."/>
            <person name="Chang C."/>
            <person name="Karol K.G."/>
            <person name="Hedrich R."/>
            <person name="Ulvskov P."/>
            <person name="Glockner G."/>
            <person name="Delwiche C.F."/>
            <person name="Petrasek J."/>
            <person name="Van de Peer Y."/>
            <person name="Friml J."/>
            <person name="Beilby M."/>
            <person name="Dolan L."/>
            <person name="Kohara Y."/>
            <person name="Sugano S."/>
            <person name="Fujiyama A."/>
            <person name="Delaux P.-M."/>
            <person name="Quint M."/>
            <person name="TheiBen G."/>
            <person name="Hagemann M."/>
            <person name="Harholt J."/>
            <person name="Dunand C."/>
            <person name="Zachgo S."/>
            <person name="Langdale J."/>
            <person name="Maumus F."/>
            <person name="Straeten D.V.D."/>
            <person name="Gould S.B."/>
            <person name="Rensing S.A."/>
        </authorList>
    </citation>
    <scope>NUCLEOTIDE SEQUENCE [LARGE SCALE GENOMIC DNA]</scope>
    <source>
        <strain evidence="1 2">S276</strain>
    </source>
</reference>
<evidence type="ECO:0000313" key="1">
    <source>
        <dbReference type="EMBL" id="GBG47560.1"/>
    </source>
</evidence>